<sequence>MVIGVGLVVWKVIPLFRDAYKKAPVKAKVLATQAALDAETRRKRKDEFTLDQYKRRDLADQYKIY</sequence>
<proteinExistence type="predicted"/>
<accession>X1LM03</accession>
<evidence type="ECO:0000313" key="1">
    <source>
        <dbReference type="EMBL" id="GAH95163.1"/>
    </source>
</evidence>
<protein>
    <submittedName>
        <fullName evidence="1">Uncharacterized protein</fullName>
    </submittedName>
</protein>
<organism evidence="1">
    <name type="scientific">marine sediment metagenome</name>
    <dbReference type="NCBI Taxonomy" id="412755"/>
    <lineage>
        <taxon>unclassified sequences</taxon>
        <taxon>metagenomes</taxon>
        <taxon>ecological metagenomes</taxon>
    </lineage>
</organism>
<comment type="caution">
    <text evidence="1">The sequence shown here is derived from an EMBL/GenBank/DDBJ whole genome shotgun (WGS) entry which is preliminary data.</text>
</comment>
<dbReference type="AlphaFoldDB" id="X1LM03"/>
<gene>
    <name evidence="1" type="ORF">S06H3_00957</name>
</gene>
<dbReference type="EMBL" id="BARV01000213">
    <property type="protein sequence ID" value="GAH95163.1"/>
    <property type="molecule type" value="Genomic_DNA"/>
</dbReference>
<reference evidence="1" key="1">
    <citation type="journal article" date="2014" name="Front. Microbiol.">
        <title>High frequency of phylogenetically diverse reductive dehalogenase-homologous genes in deep subseafloor sedimentary metagenomes.</title>
        <authorList>
            <person name="Kawai M."/>
            <person name="Futagami T."/>
            <person name="Toyoda A."/>
            <person name="Takaki Y."/>
            <person name="Nishi S."/>
            <person name="Hori S."/>
            <person name="Arai W."/>
            <person name="Tsubouchi T."/>
            <person name="Morono Y."/>
            <person name="Uchiyama I."/>
            <person name="Ito T."/>
            <person name="Fujiyama A."/>
            <person name="Inagaki F."/>
            <person name="Takami H."/>
        </authorList>
    </citation>
    <scope>NUCLEOTIDE SEQUENCE</scope>
    <source>
        <strain evidence="1">Expedition CK06-06</strain>
    </source>
</reference>
<name>X1LM03_9ZZZZ</name>